<accession>A0A3P7NGS4</accession>
<organism evidence="1 2">
    <name type="scientific">Dibothriocephalus latus</name>
    <name type="common">Fish tapeworm</name>
    <name type="synonym">Diphyllobothrium latum</name>
    <dbReference type="NCBI Taxonomy" id="60516"/>
    <lineage>
        <taxon>Eukaryota</taxon>
        <taxon>Metazoa</taxon>
        <taxon>Spiralia</taxon>
        <taxon>Lophotrochozoa</taxon>
        <taxon>Platyhelminthes</taxon>
        <taxon>Cestoda</taxon>
        <taxon>Eucestoda</taxon>
        <taxon>Diphyllobothriidea</taxon>
        <taxon>Diphyllobothriidae</taxon>
        <taxon>Dibothriocephalus</taxon>
    </lineage>
</organism>
<reference evidence="1 2" key="1">
    <citation type="submission" date="2018-11" db="EMBL/GenBank/DDBJ databases">
        <authorList>
            <consortium name="Pathogen Informatics"/>
        </authorList>
    </citation>
    <scope>NUCLEOTIDE SEQUENCE [LARGE SCALE GENOMIC DNA]</scope>
</reference>
<evidence type="ECO:0000313" key="2">
    <source>
        <dbReference type="Proteomes" id="UP000281553"/>
    </source>
</evidence>
<proteinExistence type="predicted"/>
<protein>
    <submittedName>
        <fullName evidence="1">Uncharacterized protein</fullName>
    </submittedName>
</protein>
<dbReference type="OrthoDB" id="6128111at2759"/>
<evidence type="ECO:0000313" key="1">
    <source>
        <dbReference type="EMBL" id="VDN41884.1"/>
    </source>
</evidence>
<sequence>MLHRRNSYVDSFKFALEMHASLGFAVVIDADKCPRGEQQQRFNAPICIEVAVVMSDTQHGNLDIVLRRETIDCK</sequence>
<dbReference type="Proteomes" id="UP000281553">
    <property type="component" value="Unassembled WGS sequence"/>
</dbReference>
<name>A0A3P7NGS4_DIBLA</name>
<dbReference type="AlphaFoldDB" id="A0A3P7NGS4"/>
<keyword evidence="2" id="KW-1185">Reference proteome</keyword>
<gene>
    <name evidence="1" type="ORF">DILT_LOCUS18674</name>
</gene>
<dbReference type="EMBL" id="UYRU01102925">
    <property type="protein sequence ID" value="VDN41884.1"/>
    <property type="molecule type" value="Genomic_DNA"/>
</dbReference>